<organism evidence="3 4">
    <name type="scientific">Aquibacillus halophilus</name>
    <dbReference type="NCBI Taxonomy" id="930132"/>
    <lineage>
        <taxon>Bacteria</taxon>
        <taxon>Bacillati</taxon>
        <taxon>Bacillota</taxon>
        <taxon>Bacilli</taxon>
        <taxon>Bacillales</taxon>
        <taxon>Bacillaceae</taxon>
        <taxon>Aquibacillus</taxon>
    </lineage>
</organism>
<accession>A0A6A8DE00</accession>
<dbReference type="Gene3D" id="2.160.20.120">
    <property type="match status" value="1"/>
</dbReference>
<reference evidence="3" key="1">
    <citation type="submission" date="2019-11" db="EMBL/GenBank/DDBJ databases">
        <authorList>
            <person name="Li J."/>
        </authorList>
    </citation>
    <scope>NUCLEOTIDE SEQUENCE</scope>
    <source>
        <strain evidence="3">B6B</strain>
    </source>
</reference>
<comment type="caution">
    <text evidence="3">The sequence shown here is derived from an EMBL/GenBank/DDBJ whole genome shotgun (WGS) entry which is preliminary data.</text>
</comment>
<dbReference type="PIRSF" id="PIRSF012569">
    <property type="entry name" value="UCP012569"/>
    <property type="match status" value="1"/>
</dbReference>
<dbReference type="InterPro" id="IPR016599">
    <property type="entry name" value="UCP012569"/>
</dbReference>
<sequence>MKEEQVKILKMVEDGIVSAEEAVELIESLEKAEQAKNQTQFVSKNVDWEKREEQTNDKQHTSKKSKFVHFMEEAFTKIKNVDLDFNFGPHYTVSHIFHNQSASFSDMDIDISNGTLTIFPWNESDVRIECEARVYQSDDQDKARKKFIEEAEFLIVDDHLRFLIPSKNIKADVTIKIPNRIYNKIAIKLFNGSINAENLSVGQFKAKSTNGTVTIDHIDGNEADLETANGSIKVEQSSFETLETETINGSTRIDGQYGKVDSQAVSGSIHCDWHGERAHTGFFKTTTGSVRLRLPNSVRIDGQLETNIGNIHCDIDNYKIVEQKKEMMKRSLHFDAYSHHEKLFHLEAETKTGSVWIIPSE</sequence>
<proteinExistence type="predicted"/>
<dbReference type="EMBL" id="WJNG01000003">
    <property type="protein sequence ID" value="MRH42001.1"/>
    <property type="molecule type" value="Genomic_DNA"/>
</dbReference>
<dbReference type="Pfam" id="PF22746">
    <property type="entry name" value="SHOCT-like_DUF2089-C"/>
    <property type="match status" value="1"/>
</dbReference>
<feature type="domain" description="DUF4097" evidence="1">
    <location>
        <begin position="107"/>
        <end position="324"/>
    </location>
</feature>
<protein>
    <submittedName>
        <fullName evidence="3">DUF4097 family beta strand repeat protein</fullName>
    </submittedName>
</protein>
<dbReference type="RefSeq" id="WP_153735656.1">
    <property type="nucleotide sequence ID" value="NZ_WJNG01000003.1"/>
</dbReference>
<evidence type="ECO:0000313" key="4">
    <source>
        <dbReference type="Proteomes" id="UP000799092"/>
    </source>
</evidence>
<dbReference type="Proteomes" id="UP000799092">
    <property type="component" value="Unassembled WGS sequence"/>
</dbReference>
<dbReference type="InterPro" id="IPR053959">
    <property type="entry name" value="YvlB/LiaX_N"/>
</dbReference>
<dbReference type="InterPro" id="IPR025164">
    <property type="entry name" value="Toastrack_DUF4097"/>
</dbReference>
<dbReference type="OrthoDB" id="2240743at2"/>
<keyword evidence="4" id="KW-1185">Reference proteome</keyword>
<dbReference type="Pfam" id="PF13349">
    <property type="entry name" value="DUF4097"/>
    <property type="match status" value="1"/>
</dbReference>
<feature type="domain" description="YvlB/LiaX N-terminal" evidence="2">
    <location>
        <begin position="3"/>
        <end position="33"/>
    </location>
</feature>
<name>A0A6A8DE00_9BACI</name>
<evidence type="ECO:0000259" key="1">
    <source>
        <dbReference type="Pfam" id="PF13349"/>
    </source>
</evidence>
<gene>
    <name evidence="3" type="ORF">GH741_04840</name>
</gene>
<evidence type="ECO:0000259" key="2">
    <source>
        <dbReference type="Pfam" id="PF22746"/>
    </source>
</evidence>
<dbReference type="AlphaFoldDB" id="A0A6A8DE00"/>
<evidence type="ECO:0000313" key="3">
    <source>
        <dbReference type="EMBL" id="MRH42001.1"/>
    </source>
</evidence>